<evidence type="ECO:0000256" key="4">
    <source>
        <dbReference type="ARBA" id="ARBA00023136"/>
    </source>
</evidence>
<evidence type="ECO:0000256" key="1">
    <source>
        <dbReference type="ARBA" id="ARBA00022475"/>
    </source>
</evidence>
<dbReference type="GO" id="GO:0071555">
    <property type="term" value="P:cell wall organization"/>
    <property type="evidence" value="ECO:0007669"/>
    <property type="project" value="UniProtKB-KW"/>
</dbReference>
<dbReference type="eggNOG" id="COG1559">
    <property type="taxonomic scope" value="Bacteria"/>
</dbReference>
<name>F5R9J3_METUF</name>
<reference evidence="8 9" key="1">
    <citation type="journal article" date="2011" name="J. Bacteriol.">
        <title>Genome sequence of Methyloversatilis universalis FAM5T, a methylotrophic representative of the order Rhodocyclales.</title>
        <authorList>
            <person name="Kittichotirat W."/>
            <person name="Good N.M."/>
            <person name="Hall R."/>
            <person name="Bringel F."/>
            <person name="Lajus A."/>
            <person name="Medigue C."/>
            <person name="Smalley N.E."/>
            <person name="Beck D."/>
            <person name="Bumgarner R."/>
            <person name="Vuilleumier S."/>
            <person name="Kalyuzhnaya M.G."/>
        </authorList>
    </citation>
    <scope>NUCLEOTIDE SEQUENCE [LARGE SCALE GENOMIC DNA]</scope>
    <source>
        <strain evidence="9">ATCC BAA-1314 / JCM 13912 / FAM5</strain>
    </source>
</reference>
<dbReference type="CDD" id="cd08010">
    <property type="entry name" value="MltG_like"/>
    <property type="match status" value="1"/>
</dbReference>
<dbReference type="AlphaFoldDB" id="F5R9J3"/>
<sequence length="336" mass="36881">MTRLLSRLFLIVLVLALVCAGGLFWYARQPLQWAGGAIEYTLKPGTALRQAARQIETAGVPVDGALLGLIGRFAVDGTRLQAGSYAFSSGLTPIQLLEKMTRGDVSMREVRFIEGWTWRQMRAALAAQPDLKQDAAALSDAEVMARIGAESTQPEGWFFPDTYLFAVGDSDLSVLARAHHAMRRQLDQAWAARQQGLPYATPRDALIMASIVEKETGAAADRDKVASVFVNRLRADMPLQTDPTVIYGLGERFDGNLTRAHLQADNPYNTYLRRGLPPTPIAAPGRASLDAALNPAPTQYYYFVARGDGSSVFSKTLAEHNSAVDRYQRRPARAQR</sequence>
<keyword evidence="5 7" id="KW-0456">Lyase</keyword>
<dbReference type="InterPro" id="IPR003770">
    <property type="entry name" value="MLTG-like"/>
</dbReference>
<keyword evidence="4 7" id="KW-0472">Membrane</keyword>
<evidence type="ECO:0000256" key="5">
    <source>
        <dbReference type="ARBA" id="ARBA00023239"/>
    </source>
</evidence>
<dbReference type="OrthoDB" id="9814591at2"/>
<accession>F5R9J3</accession>
<dbReference type="GO" id="GO:0005886">
    <property type="term" value="C:plasma membrane"/>
    <property type="evidence" value="ECO:0007669"/>
    <property type="project" value="UniProtKB-UniRule"/>
</dbReference>
<dbReference type="HAMAP" id="MF_02065">
    <property type="entry name" value="MltG"/>
    <property type="match status" value="1"/>
</dbReference>
<dbReference type="GO" id="GO:0008932">
    <property type="term" value="F:lytic endotransglycosylase activity"/>
    <property type="evidence" value="ECO:0007669"/>
    <property type="project" value="UniProtKB-UniRule"/>
</dbReference>
<dbReference type="PANTHER" id="PTHR30518:SF2">
    <property type="entry name" value="ENDOLYTIC MUREIN TRANSGLYCOSYLASE"/>
    <property type="match status" value="1"/>
</dbReference>
<dbReference type="EC" id="4.2.2.29" evidence="7"/>
<evidence type="ECO:0000256" key="3">
    <source>
        <dbReference type="ARBA" id="ARBA00022989"/>
    </source>
</evidence>
<comment type="similarity">
    <text evidence="7">Belongs to the transglycosylase MltG family.</text>
</comment>
<evidence type="ECO:0000313" key="9">
    <source>
        <dbReference type="Proteomes" id="UP000005019"/>
    </source>
</evidence>
<dbReference type="STRING" id="1000565.METUNv1_00902"/>
<dbReference type="Proteomes" id="UP000005019">
    <property type="component" value="Unassembled WGS sequence"/>
</dbReference>
<dbReference type="Pfam" id="PF02618">
    <property type="entry name" value="YceG"/>
    <property type="match status" value="1"/>
</dbReference>
<dbReference type="GO" id="GO:0009252">
    <property type="term" value="P:peptidoglycan biosynthetic process"/>
    <property type="evidence" value="ECO:0007669"/>
    <property type="project" value="UniProtKB-UniRule"/>
</dbReference>
<evidence type="ECO:0000256" key="6">
    <source>
        <dbReference type="ARBA" id="ARBA00023316"/>
    </source>
</evidence>
<feature type="site" description="Important for catalytic activity" evidence="7">
    <location>
        <position position="215"/>
    </location>
</feature>
<proteinExistence type="inferred from homology"/>
<evidence type="ECO:0000256" key="7">
    <source>
        <dbReference type="HAMAP-Rule" id="MF_02065"/>
    </source>
</evidence>
<evidence type="ECO:0000313" key="8">
    <source>
        <dbReference type="EMBL" id="EGK73063.1"/>
    </source>
</evidence>
<comment type="catalytic activity">
    <reaction evidence="7">
        <text>a peptidoglycan chain = a peptidoglycan chain with N-acetyl-1,6-anhydromuramyl-[peptide] at the reducing end + a peptidoglycan chain with N-acetylglucosamine at the non-reducing end.</text>
        <dbReference type="EC" id="4.2.2.29"/>
    </reaction>
</comment>
<dbReference type="EMBL" id="AFHG01000030">
    <property type="protein sequence ID" value="EGK73063.1"/>
    <property type="molecule type" value="Genomic_DNA"/>
</dbReference>
<dbReference type="NCBIfam" id="TIGR00247">
    <property type="entry name" value="endolytic transglycosylase MltG"/>
    <property type="match status" value="1"/>
</dbReference>
<keyword evidence="9" id="KW-1185">Reference proteome</keyword>
<comment type="caution">
    <text evidence="8">The sequence shown here is derived from an EMBL/GenBank/DDBJ whole genome shotgun (WGS) entry which is preliminary data.</text>
</comment>
<comment type="function">
    <text evidence="7">Functions as a peptidoglycan terminase that cleaves nascent peptidoglycan strands endolytically to terminate their elongation.</text>
</comment>
<keyword evidence="3 7" id="KW-1133">Transmembrane helix</keyword>
<evidence type="ECO:0000256" key="2">
    <source>
        <dbReference type="ARBA" id="ARBA00022692"/>
    </source>
</evidence>
<keyword evidence="2 7" id="KW-0812">Transmembrane</keyword>
<gene>
    <name evidence="7" type="primary">mltG</name>
    <name evidence="8" type="ORF">METUNv1_00902</name>
</gene>
<keyword evidence="6 7" id="KW-0961">Cell wall biogenesis/degradation</keyword>
<dbReference type="Gene3D" id="3.30.1490.480">
    <property type="entry name" value="Endolytic murein transglycosylase"/>
    <property type="match status" value="1"/>
</dbReference>
<keyword evidence="1 7" id="KW-1003">Cell membrane</keyword>
<dbReference type="PANTHER" id="PTHR30518">
    <property type="entry name" value="ENDOLYTIC MUREIN TRANSGLYCOSYLASE"/>
    <property type="match status" value="1"/>
</dbReference>
<dbReference type="Gene3D" id="3.30.160.60">
    <property type="entry name" value="Classic Zinc Finger"/>
    <property type="match status" value="1"/>
</dbReference>
<organism evidence="8 9">
    <name type="scientific">Methyloversatilis universalis (strain ATCC BAA-1314 / DSM 25237 / JCM 13912 / CCUG 52030 / FAM5)</name>
    <dbReference type="NCBI Taxonomy" id="1000565"/>
    <lineage>
        <taxon>Bacteria</taxon>
        <taxon>Pseudomonadati</taxon>
        <taxon>Pseudomonadota</taxon>
        <taxon>Betaproteobacteria</taxon>
        <taxon>Nitrosomonadales</taxon>
        <taxon>Sterolibacteriaceae</taxon>
        <taxon>Methyloversatilis</taxon>
    </lineage>
</organism>
<protein>
    <recommendedName>
        <fullName evidence="7">Endolytic murein transglycosylase</fullName>
        <ecNumber evidence="7">4.2.2.29</ecNumber>
    </recommendedName>
    <alternativeName>
        <fullName evidence="7">Peptidoglycan lytic transglycosylase</fullName>
    </alternativeName>
    <alternativeName>
        <fullName evidence="7">Peptidoglycan polymerization terminase</fullName>
    </alternativeName>
</protein>
<keyword evidence="7" id="KW-0997">Cell inner membrane</keyword>
<dbReference type="RefSeq" id="WP_008059245.1">
    <property type="nucleotide sequence ID" value="NZ_AFHG01000030.1"/>
</dbReference>